<evidence type="ECO:0000256" key="5">
    <source>
        <dbReference type="ARBA" id="ARBA00022576"/>
    </source>
</evidence>
<dbReference type="Pfam" id="PF00155">
    <property type="entry name" value="Aminotran_1_2"/>
    <property type="match status" value="1"/>
</dbReference>
<dbReference type="RefSeq" id="WP_281094052.1">
    <property type="nucleotide sequence ID" value="NZ_JARYZI010000005.1"/>
</dbReference>
<evidence type="ECO:0000256" key="9">
    <source>
        <dbReference type="ARBA" id="ARBA00023102"/>
    </source>
</evidence>
<dbReference type="InterPro" id="IPR001917">
    <property type="entry name" value="Aminotrans_II_pyridoxalP_BS"/>
</dbReference>
<sequence length="356" mass="40546">MEKQYRSEYKLLLDANEMNFDPSNLTIDWSKIKAFNRYPDPDSLALKEVICQELNRKESRYDSDNRYRPVSPEQLIIGTGSDEILKLILEGLTEKGSVAIAPDPSFSEYEKLTQLVQGKLVKVPCNNFKVDVEALIDAQKRNDARLIFIANPNNPTGQLISKKEIEALLINTDAWIVVDEAYAEFSQETALGLLEKYEKLLITRTLSKAYGLAALRIGYLIASERVTASLSPYKMTYNITGVSELIALQVLNDTDYSDQYIADVKALRRKAFDLLKEVNGLTLYPSEANFILVEVNTKENYSLLEKALEKNAIKVRYFKNSSNLNQDEPLHRCIRLTLTTFDEFEVLLSVIKEVMM</sequence>
<keyword evidence="7 13" id="KW-0808">Transferase</keyword>
<organism evidence="13 14">
    <name type="scientific">Fusibacter bizertensis</name>
    <dbReference type="NCBI Taxonomy" id="1488331"/>
    <lineage>
        <taxon>Bacteria</taxon>
        <taxon>Bacillati</taxon>
        <taxon>Bacillota</taxon>
        <taxon>Clostridia</taxon>
        <taxon>Eubacteriales</taxon>
        <taxon>Eubacteriales Family XII. Incertae Sedis</taxon>
        <taxon>Fusibacter</taxon>
    </lineage>
</organism>
<evidence type="ECO:0000259" key="12">
    <source>
        <dbReference type="Pfam" id="PF00155"/>
    </source>
</evidence>
<evidence type="ECO:0000256" key="8">
    <source>
        <dbReference type="ARBA" id="ARBA00022898"/>
    </source>
</evidence>
<name>A0ABT6NCS3_9FIRM</name>
<comment type="pathway">
    <text evidence="2">Amino-acid biosynthesis; L-histidine biosynthesis; L-histidine from 5-phospho-alpha-D-ribose 1-diphosphate: step 7/9.</text>
</comment>
<comment type="cofactor">
    <cofactor evidence="1 11">
        <name>pyridoxal 5'-phosphate</name>
        <dbReference type="ChEBI" id="CHEBI:597326"/>
    </cofactor>
</comment>
<dbReference type="InterPro" id="IPR015422">
    <property type="entry name" value="PyrdxlP-dep_Trfase_small"/>
</dbReference>
<dbReference type="Gene3D" id="3.90.1150.10">
    <property type="entry name" value="Aspartate Aminotransferase, domain 1"/>
    <property type="match status" value="1"/>
</dbReference>
<evidence type="ECO:0000256" key="11">
    <source>
        <dbReference type="RuleBase" id="RU003693"/>
    </source>
</evidence>
<evidence type="ECO:0000256" key="4">
    <source>
        <dbReference type="ARBA" id="ARBA00012748"/>
    </source>
</evidence>
<keyword evidence="8 11" id="KW-0663">Pyridoxal phosphate</keyword>
<dbReference type="InterPro" id="IPR050106">
    <property type="entry name" value="HistidinolP_aminotransfase"/>
</dbReference>
<dbReference type="CDD" id="cd00609">
    <property type="entry name" value="AAT_like"/>
    <property type="match status" value="1"/>
</dbReference>
<evidence type="ECO:0000256" key="10">
    <source>
        <dbReference type="ARBA" id="ARBA00047481"/>
    </source>
</evidence>
<protein>
    <recommendedName>
        <fullName evidence="4">histidinol-phosphate transaminase</fullName>
        <ecNumber evidence="4">2.6.1.9</ecNumber>
    </recommendedName>
</protein>
<evidence type="ECO:0000313" key="13">
    <source>
        <dbReference type="EMBL" id="MDH8678212.1"/>
    </source>
</evidence>
<evidence type="ECO:0000256" key="6">
    <source>
        <dbReference type="ARBA" id="ARBA00022605"/>
    </source>
</evidence>
<evidence type="ECO:0000256" key="2">
    <source>
        <dbReference type="ARBA" id="ARBA00005011"/>
    </source>
</evidence>
<accession>A0ABT6NCS3</accession>
<comment type="similarity">
    <text evidence="3">Belongs to the class-II pyridoxal-phosphate-dependent aminotransferase family. Histidinol-phosphate aminotransferase subfamily.</text>
</comment>
<dbReference type="InterPro" id="IPR015424">
    <property type="entry name" value="PyrdxlP-dep_Trfase"/>
</dbReference>
<dbReference type="SUPFAM" id="SSF53383">
    <property type="entry name" value="PLP-dependent transferases"/>
    <property type="match status" value="1"/>
</dbReference>
<dbReference type="Proteomes" id="UP001158045">
    <property type="component" value="Unassembled WGS sequence"/>
</dbReference>
<dbReference type="EC" id="2.6.1.9" evidence="4"/>
<dbReference type="InterPro" id="IPR015421">
    <property type="entry name" value="PyrdxlP-dep_Trfase_major"/>
</dbReference>
<keyword evidence="5 13" id="KW-0032">Aminotransferase</keyword>
<gene>
    <name evidence="13" type="ORF">QE109_08640</name>
</gene>
<dbReference type="PROSITE" id="PS00599">
    <property type="entry name" value="AA_TRANSFER_CLASS_2"/>
    <property type="match status" value="1"/>
</dbReference>
<dbReference type="PANTHER" id="PTHR43643">
    <property type="entry name" value="HISTIDINOL-PHOSPHATE AMINOTRANSFERASE 2"/>
    <property type="match status" value="1"/>
</dbReference>
<dbReference type="EMBL" id="JARYZI010000005">
    <property type="protein sequence ID" value="MDH8678212.1"/>
    <property type="molecule type" value="Genomic_DNA"/>
</dbReference>
<comment type="catalytic activity">
    <reaction evidence="10">
        <text>L-histidinol phosphate + 2-oxoglutarate = 3-(imidazol-4-yl)-2-oxopropyl phosphate + L-glutamate</text>
        <dbReference type="Rhea" id="RHEA:23744"/>
        <dbReference type="ChEBI" id="CHEBI:16810"/>
        <dbReference type="ChEBI" id="CHEBI:29985"/>
        <dbReference type="ChEBI" id="CHEBI:57766"/>
        <dbReference type="ChEBI" id="CHEBI:57980"/>
        <dbReference type="EC" id="2.6.1.9"/>
    </reaction>
</comment>
<dbReference type="PANTHER" id="PTHR43643:SF6">
    <property type="entry name" value="HISTIDINOL-PHOSPHATE AMINOTRANSFERASE"/>
    <property type="match status" value="1"/>
</dbReference>
<feature type="domain" description="Aminotransferase class I/classII large" evidence="12">
    <location>
        <begin position="11"/>
        <end position="349"/>
    </location>
</feature>
<keyword evidence="9" id="KW-0368">Histidine biosynthesis</keyword>
<evidence type="ECO:0000256" key="7">
    <source>
        <dbReference type="ARBA" id="ARBA00022679"/>
    </source>
</evidence>
<dbReference type="Gene3D" id="3.40.640.10">
    <property type="entry name" value="Type I PLP-dependent aspartate aminotransferase-like (Major domain)"/>
    <property type="match status" value="1"/>
</dbReference>
<keyword evidence="14" id="KW-1185">Reference proteome</keyword>
<evidence type="ECO:0000313" key="14">
    <source>
        <dbReference type="Proteomes" id="UP001158045"/>
    </source>
</evidence>
<evidence type="ECO:0000256" key="1">
    <source>
        <dbReference type="ARBA" id="ARBA00001933"/>
    </source>
</evidence>
<dbReference type="InterPro" id="IPR004839">
    <property type="entry name" value="Aminotransferase_I/II_large"/>
</dbReference>
<reference evidence="13 14" key="1">
    <citation type="submission" date="2023-04" db="EMBL/GenBank/DDBJ databases">
        <title>Fusibacter bizertensis strain WBS, isolated from littoral bottom sediments of the Arctic seas - biochemical and genomic analysis.</title>
        <authorList>
            <person name="Brioukhanov A.L."/>
        </authorList>
    </citation>
    <scope>NUCLEOTIDE SEQUENCE [LARGE SCALE GENOMIC DNA]</scope>
    <source>
        <strain evidence="13 14">WBS</strain>
    </source>
</reference>
<dbReference type="GO" id="GO:0004400">
    <property type="term" value="F:histidinol-phosphate transaminase activity"/>
    <property type="evidence" value="ECO:0007669"/>
    <property type="project" value="UniProtKB-EC"/>
</dbReference>
<proteinExistence type="inferred from homology"/>
<evidence type="ECO:0000256" key="3">
    <source>
        <dbReference type="ARBA" id="ARBA00007970"/>
    </source>
</evidence>
<comment type="caution">
    <text evidence="13">The sequence shown here is derived from an EMBL/GenBank/DDBJ whole genome shotgun (WGS) entry which is preliminary data.</text>
</comment>
<keyword evidence="6" id="KW-0028">Amino-acid biosynthesis</keyword>